<dbReference type="GO" id="GO:0000785">
    <property type="term" value="C:chromatin"/>
    <property type="evidence" value="ECO:0007669"/>
    <property type="project" value="TreeGrafter"/>
</dbReference>
<feature type="compositionally biased region" description="Basic and acidic residues" evidence="2">
    <location>
        <begin position="1026"/>
        <end position="1039"/>
    </location>
</feature>
<evidence type="ECO:0000313" key="4">
    <source>
        <dbReference type="EMBL" id="RVX75140.1"/>
    </source>
</evidence>
<comment type="caution">
    <text evidence="4">The sequence shown here is derived from an EMBL/GenBank/DDBJ whole genome shotgun (WGS) entry which is preliminary data.</text>
</comment>
<dbReference type="EMBL" id="NAJM01000003">
    <property type="protein sequence ID" value="RVX75140.1"/>
    <property type="molecule type" value="Genomic_DNA"/>
</dbReference>
<organism evidence="4 5">
    <name type="scientific">Exophiala mesophila</name>
    <name type="common">Black yeast-like fungus</name>
    <dbReference type="NCBI Taxonomy" id="212818"/>
    <lineage>
        <taxon>Eukaryota</taxon>
        <taxon>Fungi</taxon>
        <taxon>Dikarya</taxon>
        <taxon>Ascomycota</taxon>
        <taxon>Pezizomycotina</taxon>
        <taxon>Eurotiomycetes</taxon>
        <taxon>Chaetothyriomycetidae</taxon>
        <taxon>Chaetothyriales</taxon>
        <taxon>Herpotrichiellaceae</taxon>
        <taxon>Exophiala</taxon>
    </lineage>
</organism>
<dbReference type="VEuPathDB" id="FungiDB:PV10_04592"/>
<feature type="coiled-coil region" evidence="1">
    <location>
        <begin position="332"/>
        <end position="359"/>
    </location>
</feature>
<feature type="compositionally biased region" description="Acidic residues" evidence="2">
    <location>
        <begin position="57"/>
        <end position="86"/>
    </location>
</feature>
<dbReference type="GO" id="GO:0007062">
    <property type="term" value="P:sister chromatid cohesion"/>
    <property type="evidence" value="ECO:0007669"/>
    <property type="project" value="UniProtKB-ARBA"/>
</dbReference>
<dbReference type="GO" id="GO:0003682">
    <property type="term" value="F:chromatin binding"/>
    <property type="evidence" value="ECO:0007669"/>
    <property type="project" value="TreeGrafter"/>
</dbReference>
<feature type="compositionally biased region" description="Basic residues" evidence="2">
    <location>
        <begin position="90"/>
        <end position="108"/>
    </location>
</feature>
<dbReference type="Pfam" id="PF24571">
    <property type="entry name" value="HEAT_SCC3-SA"/>
    <property type="match status" value="1"/>
</dbReference>
<dbReference type="SUPFAM" id="SSF48371">
    <property type="entry name" value="ARM repeat"/>
    <property type="match status" value="1"/>
</dbReference>
<dbReference type="GO" id="GO:0008278">
    <property type="term" value="C:cohesin complex"/>
    <property type="evidence" value="ECO:0007669"/>
    <property type="project" value="TreeGrafter"/>
</dbReference>
<feature type="compositionally biased region" description="Polar residues" evidence="2">
    <location>
        <begin position="27"/>
        <end position="42"/>
    </location>
</feature>
<feature type="region of interest" description="Disordered" evidence="2">
    <location>
        <begin position="1137"/>
        <end position="1235"/>
    </location>
</feature>
<evidence type="ECO:0000259" key="3">
    <source>
        <dbReference type="PROSITE" id="PS51425"/>
    </source>
</evidence>
<dbReference type="PANTHER" id="PTHR11199">
    <property type="entry name" value="STROMAL ANTIGEN"/>
    <property type="match status" value="1"/>
</dbReference>
<dbReference type="InterPro" id="IPR020839">
    <property type="entry name" value="SCD"/>
</dbReference>
<name>A0A438NHE3_EXOME</name>
<dbReference type="InterPro" id="IPR016024">
    <property type="entry name" value="ARM-type_fold"/>
</dbReference>
<dbReference type="InterPro" id="IPR056396">
    <property type="entry name" value="HEAT_SCC3-SA"/>
</dbReference>
<feature type="compositionally biased region" description="Acidic residues" evidence="2">
    <location>
        <begin position="1176"/>
        <end position="1193"/>
    </location>
</feature>
<dbReference type="InterPro" id="IPR039662">
    <property type="entry name" value="Cohesin_Scc3/SA"/>
</dbReference>
<dbReference type="InterPro" id="IPR013721">
    <property type="entry name" value="STAG"/>
</dbReference>
<sequence>MEVDAVAPNGTEAQSRRKSGRVIQKPSIYSQEIYDTSTAPNGSTKRKRTSTTRTGDQTDEEDEDAEDDETEESEDDESEEEPDEEELKAKQRAQRSKPKTARPAAKRAKTTDGASKTLAIRSATSKGGAGKGPKTQKARARPSQAHQQGLFAEVFGKGQSADDAAAIWFESVKLDSVTAVRDLINVVLQAIGCDARIEDQDIVDVDSVPSKLGDLLVEYEQQKSSDYPLVSKHKQYVGFQHVLEEFFIAVIKALHDSEYFYDHPEVYDNIHVWIATMAGANYKSFRHTATLVSLSMSTALCEAAKELQDTLPTFKTQIDAEKKKKSVNKARVKTVEDNLKKTEQKLETIDSQLKDAFDTVFVHRYRDVEERIRALCVGALGKWIALYRKMFLEGQYLRYLGWLLNDTAAITRLENVKQLKALFKNKNNVAALRGFTDRFRPRLVEIGARDADVHVRVEAIELLDRLREAELLEPDDIETVGRLIFDNEPSVRKAVGRFFVSNVEDLYLSTVEDLDKAAYDEALPEFDSELDFSAPNQSWIKLKCLGYVLNQFDKDDESLDGSATQPLLPNISDSRHALATQAIFPFMSELQHWETLAGFLLYDHSTIPTDGDDQDVGFLVQQAYKLSPGEDIILLDILHSSVKLYLQSLLDSSANRRTNASKDQLRQKQESAAQNLTILLPQLLSKFGSTPQAASSILRIEQLLDVGLINDLQSGEFTYATILEDISKQFTSHSDKTVLAAASAAFRTARSFEQSKEAAESKVQEIWSDSITTLSRLIGNKQVSQRGTMALPVLSEVVNIVSRITELTGIYDCTPVIEARMESATGKKQKTKAGSQQQQTLLDLFFQLLKRGEPDEDTTDAFAEPEDQLCLALLEFFSRYFRWKVVGLKNSIEANDASQLSTQALTSLVMKRATFVEELSPIIKTRSPLDPVRLSAIITLLELFALFTTARHFRPDRDQLDEDVQRNISSLIIEIPSDLVQEILLTHEKLEKNFARKTRRKIETSSSLSHKPGKKSKSATAVTAVHEQETQEDIEKPPEDSDSDSDNERNGAGKGDPDSDAETSSNDDEPVHDSKTAKKQAVLLAEQNLCDVTSKIIFAIVGGAVKGEQASRIKSRVLLNRSKLGKNYAALVAYLDEKKQKKDPKRPAAAKKAKQGDLAATAAKDQGGKKLSEALVLEDDDIEDDDADDDDEAEKTTRREIEEDDGEDHDVEGGGDHDDDDDDDGEGQDDEIMGD</sequence>
<evidence type="ECO:0000313" key="5">
    <source>
        <dbReference type="Proteomes" id="UP000288859"/>
    </source>
</evidence>
<evidence type="ECO:0000256" key="1">
    <source>
        <dbReference type="SAM" id="Coils"/>
    </source>
</evidence>
<gene>
    <name evidence="4" type="ORF">B0A52_01417</name>
</gene>
<keyword evidence="1" id="KW-0175">Coiled coil</keyword>
<feature type="compositionally biased region" description="Acidic residues" evidence="2">
    <location>
        <begin position="1217"/>
        <end position="1235"/>
    </location>
</feature>
<proteinExistence type="predicted"/>
<dbReference type="GO" id="GO:0005634">
    <property type="term" value="C:nucleus"/>
    <property type="evidence" value="ECO:0007669"/>
    <property type="project" value="TreeGrafter"/>
</dbReference>
<dbReference type="Pfam" id="PF21581">
    <property type="entry name" value="SCD"/>
    <property type="match status" value="1"/>
</dbReference>
<dbReference type="PANTHER" id="PTHR11199:SF0">
    <property type="entry name" value="LD34181P-RELATED"/>
    <property type="match status" value="1"/>
</dbReference>
<dbReference type="PROSITE" id="PS51425">
    <property type="entry name" value="SCD"/>
    <property type="match status" value="1"/>
</dbReference>
<feature type="region of interest" description="Disordered" evidence="2">
    <location>
        <begin position="998"/>
        <end position="1075"/>
    </location>
</feature>
<feature type="compositionally biased region" description="Basic and acidic residues" evidence="2">
    <location>
        <begin position="1046"/>
        <end position="1057"/>
    </location>
</feature>
<feature type="compositionally biased region" description="Acidic residues" evidence="2">
    <location>
        <begin position="1058"/>
        <end position="1068"/>
    </location>
</feature>
<dbReference type="OrthoDB" id="498590at2759"/>
<dbReference type="InterPro" id="IPR011989">
    <property type="entry name" value="ARM-like"/>
</dbReference>
<accession>A0A438NHE3</accession>
<dbReference type="Proteomes" id="UP000288859">
    <property type="component" value="Unassembled WGS sequence"/>
</dbReference>
<feature type="compositionally biased region" description="Basic residues" evidence="2">
    <location>
        <begin position="1141"/>
        <end position="1153"/>
    </location>
</feature>
<dbReference type="Gene3D" id="1.25.10.10">
    <property type="entry name" value="Leucine-rich Repeat Variant"/>
    <property type="match status" value="1"/>
</dbReference>
<evidence type="ECO:0000256" key="2">
    <source>
        <dbReference type="SAM" id="MobiDB-lite"/>
    </source>
</evidence>
<dbReference type="Pfam" id="PF08514">
    <property type="entry name" value="STAG"/>
    <property type="match status" value="1"/>
</dbReference>
<dbReference type="AlphaFoldDB" id="A0A438NHE3"/>
<feature type="domain" description="SCD" evidence="3">
    <location>
        <begin position="361"/>
        <end position="446"/>
    </location>
</feature>
<protein>
    <recommendedName>
        <fullName evidence="3">SCD domain-containing protein</fullName>
    </recommendedName>
</protein>
<reference evidence="4 5" key="1">
    <citation type="submission" date="2017-03" db="EMBL/GenBank/DDBJ databases">
        <title>Genomes of endolithic fungi from Antarctica.</title>
        <authorList>
            <person name="Coleine C."/>
            <person name="Masonjones S."/>
            <person name="Stajich J.E."/>
        </authorList>
    </citation>
    <scope>NUCLEOTIDE SEQUENCE [LARGE SCALE GENOMIC DNA]</scope>
    <source>
        <strain evidence="4 5">CCFEE 6314</strain>
    </source>
</reference>
<feature type="region of interest" description="Disordered" evidence="2">
    <location>
        <begin position="1"/>
        <end position="146"/>
    </location>
</feature>